<evidence type="ECO:0000259" key="10">
    <source>
        <dbReference type="Pfam" id="PF00082"/>
    </source>
</evidence>
<gene>
    <name evidence="11" type="ORF">Ae201684_010371</name>
</gene>
<evidence type="ECO:0000256" key="8">
    <source>
        <dbReference type="SAM" id="MobiDB-lite"/>
    </source>
</evidence>
<dbReference type="InterPro" id="IPR000209">
    <property type="entry name" value="Peptidase_S8/S53_dom"/>
</dbReference>
<feature type="chain" id="PRO_5026307379" description="subtilisin" evidence="9">
    <location>
        <begin position="22"/>
        <end position="764"/>
    </location>
</feature>
<keyword evidence="4 7" id="KW-0720">Serine protease</keyword>
<dbReference type="PRINTS" id="PR00723">
    <property type="entry name" value="SUBTILISIN"/>
</dbReference>
<sequence length="764" mass="82041">MGRHLALGFLLAWTTSPCVWCKVSIGVLRALEVSPTTDIAVEYYQPNIQALPAVRSKSADYRTTVYEALAAESRRAEAQLTTTLKAKCTHYWIKKSAVCKSVSADEIQGLAALSSVARIAHPFNIRLSSVIVKANDDFSGEKYNVSETTPQWGVETIGAPTVWAAYTRGRGIVVGSIDTGANYQHEAIRENWRRYKGWLNPFNKTETPLPFDSNGHGTHTIGTMVGKYGIGVAPDAEWISCIGMYDGHGDMDALLTCAQFMMCPTDIDGSRPECKLGADVVNNSWGSDSALGYSSWFEDIVSVWRSVGIVPVFANGNSGPLCATSDFPAAYNRVISVGAIGSSNNSRTKLAAFSSKGPASIAFNQSTNSTRPFVKPDISAPGFYTVSANANTTSGYYQLAGTSMAAPHVAGVIALIKSYVRGLTNDEIYSLLTETADRRMLEPEPKNWYFKNGTVMSPGAKNCGGFDDSKWPNNRFGYGRVNVAAVFWKLTKKTPSPTRPAKTTTTKPIPTTVKPFRTTVSPLPTTFEPIPNSTVNPLPTTEVPWPTTTATFTTDAPWPSKTATFTTDAPWPSKTATFTTDAPWPSTTATFTTDAPWPTTEATTPSTEPFPTTPDVTEPTTDPPTTSEASEPLPTTQVSLPATSKPLHTTPKPDVPLKPRATTQGPFPPTDPPISDVSEAPVPSTSSSSGASCGKPLANTGLFGDILAIISGFAKDCCQFCLDTDGCEAYTSSFGQCFLQNKIKGVFKREGATSGRVSRSLQMH</sequence>
<feature type="compositionally biased region" description="Polar residues" evidence="8">
    <location>
        <begin position="633"/>
        <end position="642"/>
    </location>
</feature>
<keyword evidence="2 7" id="KW-0645">Protease</keyword>
<feature type="compositionally biased region" description="Low complexity" evidence="8">
    <location>
        <begin position="677"/>
        <end position="692"/>
    </location>
</feature>
<feature type="region of interest" description="Disordered" evidence="8">
    <location>
        <begin position="494"/>
        <end position="539"/>
    </location>
</feature>
<dbReference type="PANTHER" id="PTHR43806">
    <property type="entry name" value="PEPTIDASE S8"/>
    <property type="match status" value="1"/>
</dbReference>
<evidence type="ECO:0000256" key="5">
    <source>
        <dbReference type="ARBA" id="ARBA00023529"/>
    </source>
</evidence>
<dbReference type="AlphaFoldDB" id="A0A6G0WYS7"/>
<protein>
    <recommendedName>
        <fullName evidence="6">subtilisin</fullName>
        <ecNumber evidence="6">3.4.21.62</ecNumber>
    </recommendedName>
</protein>
<dbReference type="EMBL" id="VJMJ01000130">
    <property type="protein sequence ID" value="KAF0732664.1"/>
    <property type="molecule type" value="Genomic_DNA"/>
</dbReference>
<dbReference type="Gene3D" id="3.40.50.200">
    <property type="entry name" value="Peptidase S8/S53 domain"/>
    <property type="match status" value="1"/>
</dbReference>
<dbReference type="InterPro" id="IPR050131">
    <property type="entry name" value="Peptidase_S8_subtilisin-like"/>
</dbReference>
<dbReference type="VEuPathDB" id="FungiDB:AeMF1_020152"/>
<evidence type="ECO:0000256" key="3">
    <source>
        <dbReference type="ARBA" id="ARBA00022801"/>
    </source>
</evidence>
<accession>A0A6G0WYS7</accession>
<evidence type="ECO:0000256" key="2">
    <source>
        <dbReference type="ARBA" id="ARBA00022670"/>
    </source>
</evidence>
<dbReference type="Pfam" id="PF00082">
    <property type="entry name" value="Peptidase_S8"/>
    <property type="match status" value="1"/>
</dbReference>
<evidence type="ECO:0000256" key="6">
    <source>
        <dbReference type="ARBA" id="ARBA00023619"/>
    </source>
</evidence>
<feature type="active site" description="Charge relay system" evidence="7">
    <location>
        <position position="216"/>
    </location>
</feature>
<evidence type="ECO:0000256" key="9">
    <source>
        <dbReference type="SAM" id="SignalP"/>
    </source>
</evidence>
<comment type="similarity">
    <text evidence="1 7">Belongs to the peptidase S8 family.</text>
</comment>
<feature type="active site" description="Charge relay system" evidence="7">
    <location>
        <position position="403"/>
    </location>
</feature>
<feature type="region of interest" description="Disordered" evidence="8">
    <location>
        <begin position="551"/>
        <end position="693"/>
    </location>
</feature>
<feature type="domain" description="Peptidase S8/S53" evidence="10">
    <location>
        <begin position="169"/>
        <end position="460"/>
    </location>
</feature>
<comment type="catalytic activity">
    <reaction evidence="5">
        <text>Hydrolysis of proteins with broad specificity for peptide bonds, and a preference for a large uncharged residue in P1. Hydrolyzes peptide amides.</text>
        <dbReference type="EC" id="3.4.21.62"/>
    </reaction>
</comment>
<dbReference type="Proteomes" id="UP000481153">
    <property type="component" value="Unassembled WGS sequence"/>
</dbReference>
<dbReference type="PROSITE" id="PS51892">
    <property type="entry name" value="SUBTILASE"/>
    <property type="match status" value="1"/>
</dbReference>
<organism evidence="11 12">
    <name type="scientific">Aphanomyces euteiches</name>
    <dbReference type="NCBI Taxonomy" id="100861"/>
    <lineage>
        <taxon>Eukaryota</taxon>
        <taxon>Sar</taxon>
        <taxon>Stramenopiles</taxon>
        <taxon>Oomycota</taxon>
        <taxon>Saprolegniomycetes</taxon>
        <taxon>Saprolegniales</taxon>
        <taxon>Verrucalvaceae</taxon>
        <taxon>Aphanomyces</taxon>
    </lineage>
</organism>
<evidence type="ECO:0000256" key="4">
    <source>
        <dbReference type="ARBA" id="ARBA00022825"/>
    </source>
</evidence>
<feature type="compositionally biased region" description="Polar residues" evidence="8">
    <location>
        <begin position="574"/>
        <end position="591"/>
    </location>
</feature>
<reference evidence="11 12" key="1">
    <citation type="submission" date="2019-07" db="EMBL/GenBank/DDBJ databases">
        <title>Genomics analysis of Aphanomyces spp. identifies a new class of oomycete effector associated with host adaptation.</title>
        <authorList>
            <person name="Gaulin E."/>
        </authorList>
    </citation>
    <scope>NUCLEOTIDE SEQUENCE [LARGE SCALE GENOMIC DNA]</scope>
    <source>
        <strain evidence="11 12">ATCC 201684</strain>
    </source>
</reference>
<evidence type="ECO:0000313" key="11">
    <source>
        <dbReference type="EMBL" id="KAF0732664.1"/>
    </source>
</evidence>
<name>A0A6G0WYS7_9STRA</name>
<feature type="compositionally biased region" description="Low complexity" evidence="8">
    <location>
        <begin position="592"/>
        <end position="632"/>
    </location>
</feature>
<dbReference type="InterPro" id="IPR036852">
    <property type="entry name" value="Peptidase_S8/S53_dom_sf"/>
</dbReference>
<evidence type="ECO:0000256" key="1">
    <source>
        <dbReference type="ARBA" id="ARBA00011073"/>
    </source>
</evidence>
<dbReference type="InterPro" id="IPR023828">
    <property type="entry name" value="Peptidase_S8_Ser-AS"/>
</dbReference>
<keyword evidence="12" id="KW-1185">Reference proteome</keyword>
<feature type="active site" description="Charge relay system" evidence="7">
    <location>
        <position position="178"/>
    </location>
</feature>
<feature type="compositionally biased region" description="Low complexity" evidence="8">
    <location>
        <begin position="494"/>
        <end position="515"/>
    </location>
</feature>
<dbReference type="PANTHER" id="PTHR43806:SF67">
    <property type="entry name" value="EGF-LIKE DOMAIN-CONTAINING PROTEIN"/>
    <property type="match status" value="1"/>
</dbReference>
<keyword evidence="3 7" id="KW-0378">Hydrolase</keyword>
<feature type="signal peptide" evidence="9">
    <location>
        <begin position="1"/>
        <end position="21"/>
    </location>
</feature>
<comment type="caution">
    <text evidence="11">The sequence shown here is derived from an EMBL/GenBank/DDBJ whole genome shotgun (WGS) entry which is preliminary data.</text>
</comment>
<dbReference type="GO" id="GO:0004252">
    <property type="term" value="F:serine-type endopeptidase activity"/>
    <property type="evidence" value="ECO:0007669"/>
    <property type="project" value="UniProtKB-UniRule"/>
</dbReference>
<dbReference type="PROSITE" id="PS00138">
    <property type="entry name" value="SUBTILASE_SER"/>
    <property type="match status" value="1"/>
</dbReference>
<dbReference type="InterPro" id="IPR015500">
    <property type="entry name" value="Peptidase_S8_subtilisin-rel"/>
</dbReference>
<dbReference type="GO" id="GO:0006508">
    <property type="term" value="P:proteolysis"/>
    <property type="evidence" value="ECO:0007669"/>
    <property type="project" value="UniProtKB-KW"/>
</dbReference>
<dbReference type="EC" id="3.4.21.62" evidence="6"/>
<dbReference type="SUPFAM" id="SSF52743">
    <property type="entry name" value="Subtilisin-like"/>
    <property type="match status" value="1"/>
</dbReference>
<evidence type="ECO:0000313" key="12">
    <source>
        <dbReference type="Proteomes" id="UP000481153"/>
    </source>
</evidence>
<proteinExistence type="inferred from homology"/>
<keyword evidence="9" id="KW-0732">Signal</keyword>
<evidence type="ECO:0000256" key="7">
    <source>
        <dbReference type="PROSITE-ProRule" id="PRU01240"/>
    </source>
</evidence>